<organism evidence="4 5">
    <name type="scientific">Rousettus aegyptiacus</name>
    <name type="common">Egyptian fruit bat</name>
    <name type="synonym">Pteropus aegyptiacus</name>
    <dbReference type="NCBI Taxonomy" id="9407"/>
    <lineage>
        <taxon>Eukaryota</taxon>
        <taxon>Metazoa</taxon>
        <taxon>Chordata</taxon>
        <taxon>Craniata</taxon>
        <taxon>Vertebrata</taxon>
        <taxon>Euteleostomi</taxon>
        <taxon>Mammalia</taxon>
        <taxon>Eutheria</taxon>
        <taxon>Laurasiatheria</taxon>
        <taxon>Chiroptera</taxon>
        <taxon>Yinpterochiroptera</taxon>
        <taxon>Pteropodoidea</taxon>
        <taxon>Pteropodidae</taxon>
        <taxon>Rousettinae</taxon>
        <taxon>Rousettus</taxon>
    </lineage>
</organism>
<dbReference type="SUPFAM" id="SSF53300">
    <property type="entry name" value="vWA-like"/>
    <property type="match status" value="1"/>
</dbReference>
<dbReference type="AlphaFoldDB" id="A0A7J8KCE2"/>
<proteinExistence type="predicted"/>
<sequence length="415" mass="47701">MQTRQKVMNPTSSLGWLPRNRPGKTHRSFKRKPGQADNERSMGDHNEHVHKRLRTVDTDSHSEQRPSQPQPQAQAEDADAFEHIKEGGDPYDAQTYDVASMEQQQSAKDSSKDQEEEETEDAFMDVEEQEELKAVDTEQLKPEEVKLGAMASSAFDEMETQTVKTEDDQEPRTDKSHKETENEKLERSHDSTIHTAHQFLVDTVFQPFLKDVNELRQELERQLETWQPHESGNPEEEKAAAEMWQSYLVLTAPLSQQLCEQLRLILEPTQAAKLKGDYRTGKRLNLRKVIPYIASQFRKDKIWLRRTKPSKRQYQICLAIDDSSSMVDNHTKQLAFESLAVIGNALTLLEVGQIAVCSFGESVKLLHPFHEQFSDYSGSQILRLCKFQQKKTKIAQFLESVANMFAAAQRTWRDA</sequence>
<keyword evidence="1" id="KW-0547">Nucleotide-binding</keyword>
<dbReference type="GO" id="GO:0005524">
    <property type="term" value="F:ATP binding"/>
    <property type="evidence" value="ECO:0007669"/>
    <property type="project" value="UniProtKB-KW"/>
</dbReference>
<protein>
    <submittedName>
        <fullName evidence="4">Midasin AAA ATPase 1</fullName>
    </submittedName>
</protein>
<dbReference type="GO" id="GO:0005634">
    <property type="term" value="C:nucleus"/>
    <property type="evidence" value="ECO:0007669"/>
    <property type="project" value="TreeGrafter"/>
</dbReference>
<dbReference type="InterPro" id="IPR036465">
    <property type="entry name" value="vWFA_dom_sf"/>
</dbReference>
<dbReference type="PANTHER" id="PTHR48103:SF2">
    <property type="entry name" value="MIDASIN"/>
    <property type="match status" value="1"/>
</dbReference>
<evidence type="ECO:0000313" key="5">
    <source>
        <dbReference type="Proteomes" id="UP000593571"/>
    </source>
</evidence>
<accession>A0A7J8KCE2</accession>
<feature type="compositionally biased region" description="Polar residues" evidence="3">
    <location>
        <begin position="1"/>
        <end position="14"/>
    </location>
</feature>
<dbReference type="GO" id="GO:0000055">
    <property type="term" value="P:ribosomal large subunit export from nucleus"/>
    <property type="evidence" value="ECO:0007669"/>
    <property type="project" value="TreeGrafter"/>
</dbReference>
<feature type="region of interest" description="Disordered" evidence="3">
    <location>
        <begin position="150"/>
        <end position="191"/>
    </location>
</feature>
<dbReference type="GO" id="GO:0030687">
    <property type="term" value="C:preribosome, large subunit precursor"/>
    <property type="evidence" value="ECO:0007669"/>
    <property type="project" value="TreeGrafter"/>
</dbReference>
<feature type="compositionally biased region" description="Basic and acidic residues" evidence="3">
    <location>
        <begin position="164"/>
        <end position="191"/>
    </location>
</feature>
<keyword evidence="5" id="KW-1185">Reference proteome</keyword>
<dbReference type="GO" id="GO:0000027">
    <property type="term" value="P:ribosomal large subunit assembly"/>
    <property type="evidence" value="ECO:0007669"/>
    <property type="project" value="TreeGrafter"/>
</dbReference>
<evidence type="ECO:0000256" key="2">
    <source>
        <dbReference type="ARBA" id="ARBA00022840"/>
    </source>
</evidence>
<reference evidence="4 5" key="1">
    <citation type="journal article" date="2020" name="Nature">
        <title>Six reference-quality genomes reveal evolution of bat adaptations.</title>
        <authorList>
            <person name="Jebb D."/>
            <person name="Huang Z."/>
            <person name="Pippel M."/>
            <person name="Hughes G.M."/>
            <person name="Lavrichenko K."/>
            <person name="Devanna P."/>
            <person name="Winkler S."/>
            <person name="Jermiin L.S."/>
            <person name="Skirmuntt E.C."/>
            <person name="Katzourakis A."/>
            <person name="Burkitt-Gray L."/>
            <person name="Ray D.A."/>
            <person name="Sullivan K.A.M."/>
            <person name="Roscito J.G."/>
            <person name="Kirilenko B.M."/>
            <person name="Davalos L.M."/>
            <person name="Corthals A.P."/>
            <person name="Power M.L."/>
            <person name="Jones G."/>
            <person name="Ransome R.D."/>
            <person name="Dechmann D.K.N."/>
            <person name="Locatelli A.G."/>
            <person name="Puechmaille S.J."/>
            <person name="Fedrigo O."/>
            <person name="Jarvis E.D."/>
            <person name="Hiller M."/>
            <person name="Vernes S.C."/>
            <person name="Myers E.W."/>
            <person name="Teeling E.C."/>
        </authorList>
    </citation>
    <scope>NUCLEOTIDE SEQUENCE [LARGE SCALE GENOMIC DNA]</scope>
    <source>
        <strain evidence="4">MRouAeg1</strain>
        <tissue evidence="4">Muscle</tissue>
    </source>
</reference>
<dbReference type="PANTHER" id="PTHR48103">
    <property type="entry name" value="MIDASIN-RELATED"/>
    <property type="match status" value="1"/>
</dbReference>
<dbReference type="Proteomes" id="UP000593571">
    <property type="component" value="Unassembled WGS sequence"/>
</dbReference>
<feature type="compositionally biased region" description="Basic residues" evidence="3">
    <location>
        <begin position="21"/>
        <end position="33"/>
    </location>
</feature>
<gene>
    <name evidence="4" type="ORF">HJG63_013141</name>
</gene>
<evidence type="ECO:0000313" key="4">
    <source>
        <dbReference type="EMBL" id="KAF6506492.1"/>
    </source>
</evidence>
<comment type="caution">
    <text evidence="4">The sequence shown here is derived from an EMBL/GenBank/DDBJ whole genome shotgun (WGS) entry which is preliminary data.</text>
</comment>
<feature type="region of interest" description="Disordered" evidence="3">
    <location>
        <begin position="1"/>
        <end position="127"/>
    </location>
</feature>
<feature type="compositionally biased region" description="Basic and acidic residues" evidence="3">
    <location>
        <begin position="37"/>
        <end position="47"/>
    </location>
</feature>
<evidence type="ECO:0000256" key="1">
    <source>
        <dbReference type="ARBA" id="ARBA00022741"/>
    </source>
</evidence>
<feature type="compositionally biased region" description="Low complexity" evidence="3">
    <location>
        <begin position="65"/>
        <end position="75"/>
    </location>
</feature>
<keyword evidence="2" id="KW-0067">ATP-binding</keyword>
<name>A0A7J8KCE2_ROUAE</name>
<dbReference type="EMBL" id="JACASE010000001">
    <property type="protein sequence ID" value="KAF6506492.1"/>
    <property type="molecule type" value="Genomic_DNA"/>
</dbReference>
<feature type="compositionally biased region" description="Acidic residues" evidence="3">
    <location>
        <begin position="114"/>
        <end position="127"/>
    </location>
</feature>
<feature type="compositionally biased region" description="Basic and acidic residues" evidence="3">
    <location>
        <begin position="54"/>
        <end position="64"/>
    </location>
</feature>
<evidence type="ECO:0000256" key="3">
    <source>
        <dbReference type="SAM" id="MobiDB-lite"/>
    </source>
</evidence>